<name>A0ABV2TX34_9FLAO</name>
<feature type="region of interest" description="Disordered" evidence="1">
    <location>
        <begin position="1"/>
        <end position="48"/>
    </location>
</feature>
<reference evidence="2 3" key="1">
    <citation type="submission" date="2024-07" db="EMBL/GenBank/DDBJ databases">
        <title>The genome sequence of type strain Sediminicola luteus GDMCC 1.2596T.</title>
        <authorList>
            <person name="Liu Y."/>
        </authorList>
    </citation>
    <scope>NUCLEOTIDE SEQUENCE [LARGE SCALE GENOMIC DNA]</scope>
    <source>
        <strain evidence="2 3">GDMCC 1.2596</strain>
    </source>
</reference>
<evidence type="ECO:0000313" key="3">
    <source>
        <dbReference type="Proteomes" id="UP001549773"/>
    </source>
</evidence>
<dbReference type="Proteomes" id="UP001549773">
    <property type="component" value="Unassembled WGS sequence"/>
</dbReference>
<evidence type="ECO:0000313" key="2">
    <source>
        <dbReference type="EMBL" id="MET7029814.1"/>
    </source>
</evidence>
<protein>
    <submittedName>
        <fullName evidence="2">Uncharacterized protein</fullName>
    </submittedName>
</protein>
<dbReference type="RefSeq" id="WP_354618618.1">
    <property type="nucleotide sequence ID" value="NZ_JBEWYP010000005.1"/>
</dbReference>
<evidence type="ECO:0000256" key="1">
    <source>
        <dbReference type="SAM" id="MobiDB-lite"/>
    </source>
</evidence>
<comment type="caution">
    <text evidence="2">The sequence shown here is derived from an EMBL/GenBank/DDBJ whole genome shotgun (WGS) entry which is preliminary data.</text>
</comment>
<dbReference type="EMBL" id="JBEWYP010000005">
    <property type="protein sequence ID" value="MET7029814.1"/>
    <property type="molecule type" value="Genomic_DNA"/>
</dbReference>
<proteinExistence type="predicted"/>
<sequence length="48" mass="5409">MTEANGHCERNEMERGNLTNGTHKRQIASAKTPRNDGRDKQIASLRSQ</sequence>
<organism evidence="2 3">
    <name type="scientific">Sediminicola luteus</name>
    <dbReference type="NCBI Taxonomy" id="319238"/>
    <lineage>
        <taxon>Bacteria</taxon>
        <taxon>Pseudomonadati</taxon>
        <taxon>Bacteroidota</taxon>
        <taxon>Flavobacteriia</taxon>
        <taxon>Flavobacteriales</taxon>
        <taxon>Flavobacteriaceae</taxon>
        <taxon>Sediminicola</taxon>
    </lineage>
</organism>
<feature type="compositionally biased region" description="Basic and acidic residues" evidence="1">
    <location>
        <begin position="1"/>
        <end position="15"/>
    </location>
</feature>
<accession>A0ABV2TX34</accession>
<keyword evidence="3" id="KW-1185">Reference proteome</keyword>
<gene>
    <name evidence="2" type="ORF">ABXZ32_10425</name>
</gene>